<dbReference type="PANTHER" id="PTHR35275:SF1">
    <property type="entry name" value="OS07G0585900 PROTEIN"/>
    <property type="match status" value="1"/>
</dbReference>
<dbReference type="PANTHER" id="PTHR35275">
    <property type="entry name" value="ZCF37"/>
    <property type="match status" value="1"/>
</dbReference>
<feature type="transmembrane region" description="Helical" evidence="2">
    <location>
        <begin position="156"/>
        <end position="187"/>
    </location>
</feature>
<dbReference type="InterPro" id="IPR045880">
    <property type="entry name" value="ZCF37"/>
</dbReference>
<keyword evidence="3" id="KW-1185">Reference proteome</keyword>
<protein>
    <submittedName>
        <fullName evidence="4">Uncharacterized protein LOC120250293</fullName>
    </submittedName>
</protein>
<keyword evidence="2" id="KW-0472">Membrane</keyword>
<feature type="region of interest" description="Disordered" evidence="1">
    <location>
        <begin position="1"/>
        <end position="41"/>
    </location>
</feature>
<name>A0AB40AJ84_DIOCR</name>
<dbReference type="AlphaFoldDB" id="A0AB40AJ84"/>
<gene>
    <name evidence="4" type="primary">LOC120250293</name>
</gene>
<reference evidence="4" key="1">
    <citation type="submission" date="2025-08" db="UniProtKB">
        <authorList>
            <consortium name="RefSeq"/>
        </authorList>
    </citation>
    <scope>IDENTIFICATION</scope>
</reference>
<organism evidence="3 4">
    <name type="scientific">Dioscorea cayennensis subsp. rotundata</name>
    <name type="common">White Guinea yam</name>
    <name type="synonym">Dioscorea rotundata</name>
    <dbReference type="NCBI Taxonomy" id="55577"/>
    <lineage>
        <taxon>Eukaryota</taxon>
        <taxon>Viridiplantae</taxon>
        <taxon>Streptophyta</taxon>
        <taxon>Embryophyta</taxon>
        <taxon>Tracheophyta</taxon>
        <taxon>Spermatophyta</taxon>
        <taxon>Magnoliopsida</taxon>
        <taxon>Liliopsida</taxon>
        <taxon>Dioscoreales</taxon>
        <taxon>Dioscoreaceae</taxon>
        <taxon>Dioscorea</taxon>
    </lineage>
</organism>
<dbReference type="RefSeq" id="XP_039115025.1">
    <property type="nucleotide sequence ID" value="XM_039259091.1"/>
</dbReference>
<dbReference type="GeneID" id="120250293"/>
<evidence type="ECO:0000256" key="2">
    <source>
        <dbReference type="SAM" id="Phobius"/>
    </source>
</evidence>
<keyword evidence="2" id="KW-0812">Transmembrane</keyword>
<keyword evidence="2" id="KW-1133">Transmembrane helix</keyword>
<dbReference type="Proteomes" id="UP001515500">
    <property type="component" value="Chromosome 19"/>
</dbReference>
<evidence type="ECO:0000313" key="4">
    <source>
        <dbReference type="RefSeq" id="XP_039115025.1"/>
    </source>
</evidence>
<evidence type="ECO:0000313" key="3">
    <source>
        <dbReference type="Proteomes" id="UP001515500"/>
    </source>
</evidence>
<proteinExistence type="predicted"/>
<evidence type="ECO:0000256" key="1">
    <source>
        <dbReference type="SAM" id="MobiDB-lite"/>
    </source>
</evidence>
<accession>A0AB40AJ84</accession>
<sequence>MFCGTGSFSHIEDQDDQVGGISSSPKDSKKKHANHNPYSNRGLDKFSAVLAELDARKDKIMANAKDVSMVRFVYNNSHDWVPIIIKLSKNNPSSLSKQQAQHHNQNQNQKECTSPVMSETLLLPPPSEEKEKKEAMVLNKKKSFVWTRRRWVSSYYYWYMMMALILVCLFLFGRVFAICCTSIWWYLVPTLQAKKSVKKKDYARKLSDIRKIKNHNEVH</sequence>